<feature type="transmembrane region" description="Helical" evidence="5">
    <location>
        <begin position="219"/>
        <end position="243"/>
    </location>
</feature>
<dbReference type="GO" id="GO:0004222">
    <property type="term" value="F:metalloendopeptidase activity"/>
    <property type="evidence" value="ECO:0007669"/>
    <property type="project" value="InterPro"/>
</dbReference>
<evidence type="ECO:0000256" key="3">
    <source>
        <dbReference type="ARBA" id="ARBA00022989"/>
    </source>
</evidence>
<dbReference type="GO" id="GO:0016020">
    <property type="term" value="C:membrane"/>
    <property type="evidence" value="ECO:0007669"/>
    <property type="project" value="InterPro"/>
</dbReference>
<evidence type="ECO:0000256" key="4">
    <source>
        <dbReference type="ARBA" id="ARBA00023136"/>
    </source>
</evidence>
<feature type="transmembrane region" description="Helical" evidence="5">
    <location>
        <begin position="63"/>
        <end position="84"/>
    </location>
</feature>
<evidence type="ECO:0000256" key="2">
    <source>
        <dbReference type="ARBA" id="ARBA00022692"/>
    </source>
</evidence>
<evidence type="ECO:0000313" key="8">
    <source>
        <dbReference type="Proteomes" id="UP001185015"/>
    </source>
</evidence>
<dbReference type="SMART" id="SM00228">
    <property type="entry name" value="PDZ"/>
    <property type="match status" value="2"/>
</dbReference>
<accession>A0AA90U028</accession>
<dbReference type="CDD" id="cd06159">
    <property type="entry name" value="S2P-M50_PDZ_Arch"/>
    <property type="match status" value="1"/>
</dbReference>
<feature type="transmembrane region" description="Helical" evidence="5">
    <location>
        <begin position="6"/>
        <end position="22"/>
    </location>
</feature>
<evidence type="ECO:0000313" key="7">
    <source>
        <dbReference type="EMBL" id="MDR6222884.1"/>
    </source>
</evidence>
<feature type="transmembrane region" description="Helical" evidence="5">
    <location>
        <begin position="122"/>
        <end position="144"/>
    </location>
</feature>
<keyword evidence="3 5" id="KW-1133">Transmembrane helix</keyword>
<evidence type="ECO:0000256" key="5">
    <source>
        <dbReference type="SAM" id="Phobius"/>
    </source>
</evidence>
<feature type="transmembrane region" description="Helical" evidence="5">
    <location>
        <begin position="455"/>
        <end position="474"/>
    </location>
</feature>
<dbReference type="InterPro" id="IPR001478">
    <property type="entry name" value="PDZ"/>
</dbReference>
<dbReference type="SUPFAM" id="SSF50156">
    <property type="entry name" value="PDZ domain-like"/>
    <property type="match status" value="2"/>
</dbReference>
<dbReference type="Proteomes" id="UP001185015">
    <property type="component" value="Unassembled WGS sequence"/>
</dbReference>
<comment type="caution">
    <text evidence="7">The sequence shown here is derived from an EMBL/GenBank/DDBJ whole genome shotgun (WGS) entry which is preliminary data.</text>
</comment>
<dbReference type="GO" id="GO:0031293">
    <property type="term" value="P:membrane protein intracellular domain proteolysis"/>
    <property type="evidence" value="ECO:0007669"/>
    <property type="project" value="TreeGrafter"/>
</dbReference>
<dbReference type="PRINTS" id="PR01000">
    <property type="entry name" value="SREBPS2PTASE"/>
</dbReference>
<keyword evidence="7" id="KW-0645">Protease</keyword>
<dbReference type="GO" id="GO:0012505">
    <property type="term" value="C:endomembrane system"/>
    <property type="evidence" value="ECO:0007669"/>
    <property type="project" value="UniProtKB-SubCell"/>
</dbReference>
<sequence>MVSTTTLFALFLVYWAIISILDKKGILERYNISTYGPVLMIRTVKGQALLDTLARPKRSWRTFANIGIVLMFVGMFAMFFIIILSDVAMLASIGQSTLPEPGKFNEARNIFLIPGVNEFIPLTWGVIALLVTLVVHEFSHAILCRVEGIRVKSMGILLAIVPIGGFAEPDEEELFGVIKENAEDLSADTTDGLIERRILGTVKKVVPKKVASREQRARILAAGVMSNFVVALIAFLLFFGPVLGAIAPMSDTMIINVTSDSPADIAGLQDGMVITRIDDTSIQKANDIILYMNNIEAGTVVQVHASKDQNLLVYDVEVVNDTDDGIKGIYVNNIVTDSPAEAMGLESGMLIIKIDDTPIGSSEDFVTFMNSTKVGQVLSVETVIADKATEGNVSSEIFEIELASHPDGGSEKGFLGIYYGSNGIEIVPLGMSIGEFPAKDYLAALKAIPSMLGGFTGWIIILGLPIFGFAGEGFPGFSGQLAQFYSPIGWGEPLGIGLFWIANTLLWVGWLNFYVGLFNCLPAVPLDGGHVFRDYLHALISRFISDETKAKEVSSAIAASFTMLILASFLFMIFGPYIVHGF</sequence>
<keyword evidence="7" id="KW-0378">Hydrolase</keyword>
<dbReference type="Pfam" id="PF02163">
    <property type="entry name" value="Peptidase_M50"/>
    <property type="match status" value="1"/>
</dbReference>
<feature type="domain" description="PDZ" evidence="6">
    <location>
        <begin position="312"/>
        <end position="386"/>
    </location>
</feature>
<keyword evidence="8" id="KW-1185">Reference proteome</keyword>
<protein>
    <submittedName>
        <fullName evidence="7">Membrane-associated protease RseP (Regulator of RpoE activity)</fullName>
    </submittedName>
</protein>
<gene>
    <name evidence="7" type="ORF">J2750_001344</name>
</gene>
<organism evidence="7 8">
    <name type="scientific">Methanococcoides alaskense</name>
    <dbReference type="NCBI Taxonomy" id="325778"/>
    <lineage>
        <taxon>Archaea</taxon>
        <taxon>Methanobacteriati</taxon>
        <taxon>Methanobacteriota</taxon>
        <taxon>Stenosarchaea group</taxon>
        <taxon>Methanomicrobia</taxon>
        <taxon>Methanosarcinales</taxon>
        <taxon>Methanosarcinaceae</taxon>
        <taxon>Methanococcoides</taxon>
    </lineage>
</organism>
<keyword evidence="4 5" id="KW-0472">Membrane</keyword>
<evidence type="ECO:0000256" key="1">
    <source>
        <dbReference type="ARBA" id="ARBA00004127"/>
    </source>
</evidence>
<dbReference type="AlphaFoldDB" id="A0AA90U028"/>
<dbReference type="InterPro" id="IPR001193">
    <property type="entry name" value="MBTPS2"/>
</dbReference>
<dbReference type="GO" id="GO:0005737">
    <property type="term" value="C:cytoplasm"/>
    <property type="evidence" value="ECO:0007669"/>
    <property type="project" value="TreeGrafter"/>
</dbReference>
<dbReference type="InterPro" id="IPR036034">
    <property type="entry name" value="PDZ_sf"/>
</dbReference>
<dbReference type="PANTHER" id="PTHR13325">
    <property type="entry name" value="PROTEASE M50 MEMBRANE-BOUND TRANSCRIPTION FACTOR SITE 2 PROTEASE"/>
    <property type="match status" value="1"/>
</dbReference>
<dbReference type="RefSeq" id="WP_270096797.1">
    <property type="nucleotide sequence ID" value="NZ_JAQFFK010000005.1"/>
</dbReference>
<feature type="transmembrane region" description="Helical" evidence="5">
    <location>
        <begin position="494"/>
        <end position="515"/>
    </location>
</feature>
<dbReference type="Gene3D" id="2.30.42.10">
    <property type="match status" value="2"/>
</dbReference>
<feature type="domain" description="PDZ" evidence="6">
    <location>
        <begin position="240"/>
        <end position="309"/>
    </location>
</feature>
<name>A0AA90U028_9EURY</name>
<feature type="transmembrane region" description="Helical" evidence="5">
    <location>
        <begin position="556"/>
        <end position="579"/>
    </location>
</feature>
<dbReference type="InterPro" id="IPR008915">
    <property type="entry name" value="Peptidase_M50"/>
</dbReference>
<comment type="subcellular location">
    <subcellularLocation>
        <location evidence="1">Endomembrane system</location>
        <topology evidence="1">Multi-pass membrane protein</topology>
    </subcellularLocation>
</comment>
<proteinExistence type="predicted"/>
<dbReference type="PANTHER" id="PTHR13325:SF3">
    <property type="entry name" value="MEMBRANE-BOUND TRANSCRIPTION FACTOR SITE-2 PROTEASE"/>
    <property type="match status" value="1"/>
</dbReference>
<reference evidence="7 8" key="1">
    <citation type="submission" date="2023-07" db="EMBL/GenBank/DDBJ databases">
        <title>Genomic Encyclopedia of Type Strains, Phase IV (KMG-IV): sequencing the most valuable type-strain genomes for metagenomic binning, comparative biology and taxonomic classification.</title>
        <authorList>
            <person name="Goeker M."/>
        </authorList>
    </citation>
    <scope>NUCLEOTIDE SEQUENCE [LARGE SCALE GENOMIC DNA]</scope>
    <source>
        <strain evidence="7 8">DSM 17273</strain>
    </source>
</reference>
<dbReference type="EMBL" id="JAVDQI010000004">
    <property type="protein sequence ID" value="MDR6222884.1"/>
    <property type="molecule type" value="Genomic_DNA"/>
</dbReference>
<evidence type="ECO:0000259" key="6">
    <source>
        <dbReference type="SMART" id="SM00228"/>
    </source>
</evidence>
<keyword evidence="2 5" id="KW-0812">Transmembrane</keyword>